<dbReference type="Gene3D" id="2.60.40.10">
    <property type="entry name" value="Immunoglobulins"/>
    <property type="match status" value="1"/>
</dbReference>
<dbReference type="GO" id="GO:0004553">
    <property type="term" value="F:hydrolase activity, hydrolyzing O-glycosyl compounds"/>
    <property type="evidence" value="ECO:0007669"/>
    <property type="project" value="InterPro"/>
</dbReference>
<reference evidence="5" key="2">
    <citation type="journal article" date="2021" name="PeerJ">
        <title>Extensive microbial diversity within the chicken gut microbiome revealed by metagenomics and culture.</title>
        <authorList>
            <person name="Gilroy R."/>
            <person name="Ravi A."/>
            <person name="Getino M."/>
            <person name="Pursley I."/>
            <person name="Horton D.L."/>
            <person name="Alikhan N.F."/>
            <person name="Baker D."/>
            <person name="Gharbi K."/>
            <person name="Hall N."/>
            <person name="Watson M."/>
            <person name="Adriaenssens E.M."/>
            <person name="Foster-Nyarko E."/>
            <person name="Jarju S."/>
            <person name="Secka A."/>
            <person name="Antonio M."/>
            <person name="Oren A."/>
            <person name="Chaudhuri R.R."/>
            <person name="La Ragione R."/>
            <person name="Hildebrand F."/>
            <person name="Pallen M.J."/>
        </authorList>
    </citation>
    <scope>NUCLEOTIDE SEQUENCE</scope>
    <source>
        <strain evidence="5">ChiHile30-977</strain>
    </source>
</reference>
<evidence type="ECO:0000259" key="4">
    <source>
        <dbReference type="SMART" id="SM00642"/>
    </source>
</evidence>
<protein>
    <submittedName>
        <fullName evidence="5">Alpha-glycosidase</fullName>
    </submittedName>
</protein>
<dbReference type="Pfam" id="PF00128">
    <property type="entry name" value="Alpha-amylase"/>
    <property type="match status" value="1"/>
</dbReference>
<evidence type="ECO:0000256" key="1">
    <source>
        <dbReference type="ARBA" id="ARBA00008061"/>
    </source>
</evidence>
<dbReference type="Pfam" id="PF02903">
    <property type="entry name" value="Alpha-amylase_N"/>
    <property type="match status" value="1"/>
</dbReference>
<keyword evidence="2" id="KW-0378">Hydrolase</keyword>
<evidence type="ECO:0000313" key="6">
    <source>
        <dbReference type="Proteomes" id="UP000886819"/>
    </source>
</evidence>
<dbReference type="Gene3D" id="3.20.20.80">
    <property type="entry name" value="Glycosidases"/>
    <property type="match status" value="1"/>
</dbReference>
<dbReference type="SUPFAM" id="SSF81296">
    <property type="entry name" value="E set domains"/>
    <property type="match status" value="1"/>
</dbReference>
<dbReference type="SUPFAM" id="SSF51445">
    <property type="entry name" value="(Trans)glycosidases"/>
    <property type="match status" value="1"/>
</dbReference>
<gene>
    <name evidence="5" type="ORF">IAA66_00365</name>
</gene>
<feature type="domain" description="Glycosyl hydrolase family 13 catalytic" evidence="4">
    <location>
        <begin position="138"/>
        <end position="493"/>
    </location>
</feature>
<name>A0A9D0YTK5_9FIRM</name>
<dbReference type="Proteomes" id="UP000886819">
    <property type="component" value="Unassembled WGS sequence"/>
</dbReference>
<comment type="similarity">
    <text evidence="1">Belongs to the glycosyl hydrolase 13 family.</text>
</comment>
<reference evidence="5" key="1">
    <citation type="submission" date="2020-10" db="EMBL/GenBank/DDBJ databases">
        <authorList>
            <person name="Gilroy R."/>
        </authorList>
    </citation>
    <scope>NUCLEOTIDE SEQUENCE</scope>
    <source>
        <strain evidence="5">ChiHile30-977</strain>
    </source>
</reference>
<evidence type="ECO:0000256" key="2">
    <source>
        <dbReference type="ARBA" id="ARBA00022801"/>
    </source>
</evidence>
<dbReference type="SMART" id="SM00642">
    <property type="entry name" value="Aamy"/>
    <property type="match status" value="1"/>
</dbReference>
<dbReference type="PANTHER" id="PTHR10357:SF210">
    <property type="entry name" value="MALTODEXTRIN GLUCOSIDASE"/>
    <property type="match status" value="1"/>
</dbReference>
<dbReference type="InterPro" id="IPR014756">
    <property type="entry name" value="Ig_E-set"/>
</dbReference>
<organism evidence="5 6">
    <name type="scientific">Candidatus Avichristensenella intestinipullorum</name>
    <dbReference type="NCBI Taxonomy" id="2840693"/>
    <lineage>
        <taxon>Bacteria</taxon>
        <taxon>Bacillati</taxon>
        <taxon>Bacillota</taxon>
        <taxon>Clostridia</taxon>
        <taxon>Candidatus Avichristensenella</taxon>
    </lineage>
</organism>
<dbReference type="InterPro" id="IPR006047">
    <property type="entry name" value="GH13_cat_dom"/>
</dbReference>
<dbReference type="CDD" id="cd02857">
    <property type="entry name" value="E_set_CDase_PDE_N"/>
    <property type="match status" value="1"/>
</dbReference>
<dbReference type="InterPro" id="IPR013783">
    <property type="entry name" value="Ig-like_fold"/>
</dbReference>
<accession>A0A9D0YTK5</accession>
<dbReference type="InterPro" id="IPR045857">
    <property type="entry name" value="O16G_dom_2"/>
</dbReference>
<dbReference type="AlphaFoldDB" id="A0A9D0YTK5"/>
<proteinExistence type="inferred from homology"/>
<dbReference type="GO" id="GO:0005975">
    <property type="term" value="P:carbohydrate metabolic process"/>
    <property type="evidence" value="ECO:0007669"/>
    <property type="project" value="InterPro"/>
</dbReference>
<comment type="caution">
    <text evidence="5">The sequence shown here is derived from an EMBL/GenBank/DDBJ whole genome shotgun (WGS) entry which is preliminary data.</text>
</comment>
<dbReference type="EMBL" id="DVFI01000005">
    <property type="protein sequence ID" value="HIQ62021.1"/>
    <property type="molecule type" value="Genomic_DNA"/>
</dbReference>
<dbReference type="InterPro" id="IPR004185">
    <property type="entry name" value="Glyco_hydro_13_lg-like_dom"/>
</dbReference>
<evidence type="ECO:0000256" key="3">
    <source>
        <dbReference type="ARBA" id="ARBA00023295"/>
    </source>
</evidence>
<dbReference type="Gene3D" id="3.90.400.10">
    <property type="entry name" value="Oligo-1,6-glucosidase, Domain 2"/>
    <property type="match status" value="1"/>
</dbReference>
<keyword evidence="3" id="KW-0326">Glycosidase</keyword>
<dbReference type="PANTHER" id="PTHR10357">
    <property type="entry name" value="ALPHA-AMYLASE FAMILY MEMBER"/>
    <property type="match status" value="1"/>
</dbReference>
<sequence>MNVAAISHQGRGIDCFALDTRTFRIRLTVARGDFDRVELCYALNKYAWDTQRRVEPMRLRASDALRDFYELDVSGEDTRLAYLFILWRGRRRWYFSEEGLQRTCDFASAHHIFFQYPYIHACDVHRTVSWADTAALYQIFPERFANGLGDKPYVDTPWDGEPTPQCYMGGDLPGIEAHLDYLTDLGINCLYMTPIHPSATNHKYSVIDYTDVDAGFGGRAAFRSLVEAAHRRGIRVLLDGVFNHCSLQFPPFADVVRRGKASPYWDFFFIEGDAVDLQRVNYKTFGAVPEMPKLNTANPEVIRYFCEIGAMWIREYGIDGWRLDVMDELSAEFLRAFRRAVKAVNPDALLLGETWHEPRGWLQGDQLDGVMNYGVTKALMDYLVSRTLDAAGMAGRLARLYLRTSSPSARMMMNLIGSHDTARFLTLLGGDVRRLKLAYCVLFFYVGMPCVYYGDEIGMQGESDPGCRRGFVWDEAQWDSDLRGLVRTLCRLRTSGLLAGDEIDLRAEGQTLIITRPRARLLVNAGDTPASLVLDGRPYALDACSYIIETQA</sequence>
<evidence type="ECO:0000313" key="5">
    <source>
        <dbReference type="EMBL" id="HIQ62021.1"/>
    </source>
</evidence>
<dbReference type="InterPro" id="IPR017853">
    <property type="entry name" value="GH"/>
</dbReference>
<dbReference type="CDD" id="cd11338">
    <property type="entry name" value="AmyAc_CMD"/>
    <property type="match status" value="1"/>
</dbReference>